<comment type="caution">
    <text evidence="1">The sequence shown here is derived from an EMBL/GenBank/DDBJ whole genome shotgun (WGS) entry which is preliminary data.</text>
</comment>
<protein>
    <submittedName>
        <fullName evidence="1">Uncharacterized protein</fullName>
    </submittedName>
</protein>
<gene>
    <name evidence="1" type="ORF">DSO57_1015015</name>
</gene>
<proteinExistence type="predicted"/>
<dbReference type="Proteomes" id="UP001165960">
    <property type="component" value="Unassembled WGS sequence"/>
</dbReference>
<dbReference type="EMBL" id="QTSX02005738">
    <property type="protein sequence ID" value="KAJ9058174.1"/>
    <property type="molecule type" value="Genomic_DNA"/>
</dbReference>
<evidence type="ECO:0000313" key="2">
    <source>
        <dbReference type="Proteomes" id="UP001165960"/>
    </source>
</evidence>
<organism evidence="1 2">
    <name type="scientific">Entomophthora muscae</name>
    <dbReference type="NCBI Taxonomy" id="34485"/>
    <lineage>
        <taxon>Eukaryota</taxon>
        <taxon>Fungi</taxon>
        <taxon>Fungi incertae sedis</taxon>
        <taxon>Zoopagomycota</taxon>
        <taxon>Entomophthoromycotina</taxon>
        <taxon>Entomophthoromycetes</taxon>
        <taxon>Entomophthorales</taxon>
        <taxon>Entomophthoraceae</taxon>
        <taxon>Entomophthora</taxon>
    </lineage>
</organism>
<sequence>MLFLVPWEVHLADQSADPCTWPGCSYSLGSEPQVDWSDPSNWFSPAAYQAPSQKPPVLSPPPLHKMEARAERSLAYQFLIINTIILTLKSCHLDLCPVFCLLLSFGLPVLLPAHPPMFFCWKTNQGRFVSSLTPQKAWSTWLSISNFYLKIAAPCGSLLSWPVCPKFFVELVLWNAVSLPKINDGDLGAGFSPAVVCFPRNMGKTFLSSSNLTSKSWIAHKFLSASGPGPICFEFICQVSMDKPVS</sequence>
<evidence type="ECO:0000313" key="1">
    <source>
        <dbReference type="EMBL" id="KAJ9058174.1"/>
    </source>
</evidence>
<name>A0ACC2S768_9FUNG</name>
<keyword evidence="2" id="KW-1185">Reference proteome</keyword>
<accession>A0ACC2S768</accession>
<reference evidence="1" key="1">
    <citation type="submission" date="2022-04" db="EMBL/GenBank/DDBJ databases">
        <title>Genome of the entomopathogenic fungus Entomophthora muscae.</title>
        <authorList>
            <person name="Elya C."/>
            <person name="Lovett B.R."/>
            <person name="Lee E."/>
            <person name="Macias A.M."/>
            <person name="Hajek A.E."/>
            <person name="De Bivort B.L."/>
            <person name="Kasson M.T."/>
            <person name="De Fine Licht H.H."/>
            <person name="Stajich J.E."/>
        </authorList>
    </citation>
    <scope>NUCLEOTIDE SEQUENCE</scope>
    <source>
        <strain evidence="1">Berkeley</strain>
    </source>
</reference>